<dbReference type="AlphaFoldDB" id="A0A6J4NSI7"/>
<evidence type="ECO:0000256" key="1">
    <source>
        <dbReference type="ARBA" id="ARBA00006484"/>
    </source>
</evidence>
<proteinExistence type="inferred from homology"/>
<protein>
    <submittedName>
        <fullName evidence="3">3-oxoacyl-[acyl-carrier protein] reductase</fullName>
        <ecNumber evidence="3">1.1.1.100</ecNumber>
    </submittedName>
</protein>
<name>A0A6J4NSI7_9ACTN</name>
<dbReference type="FunFam" id="3.40.50.720:FF:000084">
    <property type="entry name" value="Short-chain dehydrogenase reductase"/>
    <property type="match status" value="1"/>
</dbReference>
<dbReference type="InterPro" id="IPR036291">
    <property type="entry name" value="NAD(P)-bd_dom_sf"/>
</dbReference>
<dbReference type="InterPro" id="IPR002347">
    <property type="entry name" value="SDR_fam"/>
</dbReference>
<dbReference type="Gene3D" id="3.40.50.720">
    <property type="entry name" value="NAD(P)-binding Rossmann-like Domain"/>
    <property type="match status" value="1"/>
</dbReference>
<dbReference type="EC" id="1.1.1.100" evidence="3"/>
<dbReference type="PRINTS" id="PR00080">
    <property type="entry name" value="SDRFAMILY"/>
</dbReference>
<comment type="similarity">
    <text evidence="1">Belongs to the short-chain dehydrogenases/reductases (SDR) family.</text>
</comment>
<evidence type="ECO:0000256" key="2">
    <source>
        <dbReference type="ARBA" id="ARBA00023002"/>
    </source>
</evidence>
<gene>
    <name evidence="3" type="ORF">AVDCRST_MAG03-614</name>
</gene>
<dbReference type="InterPro" id="IPR050259">
    <property type="entry name" value="SDR"/>
</dbReference>
<accession>A0A6J4NSI7</accession>
<dbReference type="PANTHER" id="PTHR42879">
    <property type="entry name" value="3-OXOACYL-(ACYL-CARRIER-PROTEIN) REDUCTASE"/>
    <property type="match status" value="1"/>
</dbReference>
<dbReference type="EMBL" id="CADCUT010000036">
    <property type="protein sequence ID" value="CAA9391020.1"/>
    <property type="molecule type" value="Genomic_DNA"/>
</dbReference>
<evidence type="ECO:0000313" key="3">
    <source>
        <dbReference type="EMBL" id="CAA9391020.1"/>
    </source>
</evidence>
<dbReference type="CDD" id="cd05344">
    <property type="entry name" value="BKR_like_SDR_like"/>
    <property type="match status" value="1"/>
</dbReference>
<sequence length="262" mass="27338">MDLGLGGKAALVTAASKGLGRAIATELAREGARVVISSRDEEALAATAEEIREETGAEVEYRAADLTSAGDIDALVAHAVDRFGGIDVLVNNTGGPPTGNFADLDDEAWDLAFRQIILSLVRCVRGVIPSMRERGAGRIVNVASSSVRQPIDNLLLSNTFRAGLAGLAKSLALELAPDNILVNTLGPGRILTGRTESVDAGQAESQGISVEEVREQFATRIPLGRYGTPEEFARVAAFLASPANGYVTGQAVLVDGGMVRAL</sequence>
<dbReference type="GO" id="GO:0004316">
    <property type="term" value="F:3-oxoacyl-[acyl-carrier-protein] reductase (NADPH) activity"/>
    <property type="evidence" value="ECO:0007669"/>
    <property type="project" value="UniProtKB-EC"/>
</dbReference>
<keyword evidence="2 3" id="KW-0560">Oxidoreductase</keyword>
<dbReference type="SUPFAM" id="SSF51735">
    <property type="entry name" value="NAD(P)-binding Rossmann-fold domains"/>
    <property type="match status" value="1"/>
</dbReference>
<dbReference type="PRINTS" id="PR00081">
    <property type="entry name" value="GDHRDH"/>
</dbReference>
<dbReference type="Pfam" id="PF13561">
    <property type="entry name" value="adh_short_C2"/>
    <property type="match status" value="1"/>
</dbReference>
<dbReference type="PANTHER" id="PTHR42879:SF6">
    <property type="entry name" value="NADPH-DEPENDENT REDUCTASE BACG"/>
    <property type="match status" value="1"/>
</dbReference>
<reference evidence="3" key="1">
    <citation type="submission" date="2020-02" db="EMBL/GenBank/DDBJ databases">
        <authorList>
            <person name="Meier V. D."/>
        </authorList>
    </citation>
    <scope>NUCLEOTIDE SEQUENCE</scope>
    <source>
        <strain evidence="3">AVDCRST_MAG03</strain>
    </source>
</reference>
<organism evidence="3">
    <name type="scientific">uncultured Rubrobacteraceae bacterium</name>
    <dbReference type="NCBI Taxonomy" id="349277"/>
    <lineage>
        <taxon>Bacteria</taxon>
        <taxon>Bacillati</taxon>
        <taxon>Actinomycetota</taxon>
        <taxon>Rubrobacteria</taxon>
        <taxon>Rubrobacterales</taxon>
        <taxon>Rubrobacteraceae</taxon>
        <taxon>environmental samples</taxon>
    </lineage>
</organism>